<keyword evidence="3" id="KW-0342">GTP-binding</keyword>
<dbReference type="InterPro" id="IPR027417">
    <property type="entry name" value="P-loop_NTPase"/>
</dbReference>
<comment type="caution">
    <text evidence="6">The sequence shown here is derived from an EMBL/GenBank/DDBJ whole genome shotgun (WGS) entry which is preliminary data.</text>
</comment>
<keyword evidence="7" id="KW-1185">Reference proteome</keyword>
<evidence type="ECO:0000256" key="3">
    <source>
        <dbReference type="ARBA" id="ARBA00023134"/>
    </source>
</evidence>
<dbReference type="EMBL" id="JAKMXF010000277">
    <property type="protein sequence ID" value="KAI6653391.1"/>
    <property type="molecule type" value="Genomic_DNA"/>
</dbReference>
<keyword evidence="2" id="KW-0547">Nucleotide-binding</keyword>
<dbReference type="InterPro" id="IPR006703">
    <property type="entry name" value="G_AIG1"/>
</dbReference>
<evidence type="ECO:0000313" key="6">
    <source>
        <dbReference type="EMBL" id="KAI6653391.1"/>
    </source>
</evidence>
<evidence type="ECO:0000256" key="1">
    <source>
        <dbReference type="ARBA" id="ARBA00008535"/>
    </source>
</evidence>
<dbReference type="InterPro" id="IPR045058">
    <property type="entry name" value="GIMA/IAN/Toc"/>
</dbReference>
<reference evidence="6 7" key="1">
    <citation type="journal article" date="2023" name="BMC Biol.">
        <title>The compact genome of the sponge Oopsacas minuta (Hexactinellida) is lacking key metazoan core genes.</title>
        <authorList>
            <person name="Santini S."/>
            <person name="Schenkelaars Q."/>
            <person name="Jourda C."/>
            <person name="Duchesne M."/>
            <person name="Belahbib H."/>
            <person name="Rocher C."/>
            <person name="Selva M."/>
            <person name="Riesgo A."/>
            <person name="Vervoort M."/>
            <person name="Leys S.P."/>
            <person name="Kodjabachian L."/>
            <person name="Le Bivic A."/>
            <person name="Borchiellini C."/>
            <person name="Claverie J.M."/>
            <person name="Renard E."/>
        </authorList>
    </citation>
    <scope>NUCLEOTIDE SEQUENCE [LARGE SCALE GENOMIC DNA]</scope>
    <source>
        <strain evidence="6">SPO-2</strain>
    </source>
</reference>
<proteinExistence type="inferred from homology"/>
<feature type="domain" description="AIG1-type G" evidence="5">
    <location>
        <begin position="32"/>
        <end position="233"/>
    </location>
</feature>
<dbReference type="PANTHER" id="PTHR10903:SF184">
    <property type="entry name" value="GTP-BINDING PROTEIN A"/>
    <property type="match status" value="1"/>
</dbReference>
<dbReference type="PANTHER" id="PTHR10903">
    <property type="entry name" value="GTPASE, IMAP FAMILY MEMBER-RELATED"/>
    <property type="match status" value="1"/>
</dbReference>
<evidence type="ECO:0000313" key="7">
    <source>
        <dbReference type="Proteomes" id="UP001165289"/>
    </source>
</evidence>
<evidence type="ECO:0000256" key="2">
    <source>
        <dbReference type="ARBA" id="ARBA00022741"/>
    </source>
</evidence>
<evidence type="ECO:0000256" key="4">
    <source>
        <dbReference type="SAM" id="Coils"/>
    </source>
</evidence>
<evidence type="ECO:0000259" key="5">
    <source>
        <dbReference type="Pfam" id="PF04548"/>
    </source>
</evidence>
<dbReference type="Pfam" id="PF04548">
    <property type="entry name" value="AIG1"/>
    <property type="match status" value="1"/>
</dbReference>
<keyword evidence="4" id="KW-0175">Coiled coil</keyword>
<organism evidence="6 7">
    <name type="scientific">Oopsacas minuta</name>
    <dbReference type="NCBI Taxonomy" id="111878"/>
    <lineage>
        <taxon>Eukaryota</taxon>
        <taxon>Metazoa</taxon>
        <taxon>Porifera</taxon>
        <taxon>Hexactinellida</taxon>
        <taxon>Hexasterophora</taxon>
        <taxon>Lyssacinosida</taxon>
        <taxon>Leucopsacidae</taxon>
        <taxon>Oopsacas</taxon>
    </lineage>
</organism>
<name>A0AAV7JWU5_9METZ</name>
<protein>
    <submittedName>
        <fullName evidence="6">GTPase IMAP family member 1-like</fullName>
    </submittedName>
</protein>
<comment type="similarity">
    <text evidence="1">Belongs to the TRAFAC class TrmE-Era-EngA-EngB-Septin-like GTPase superfamily. AIG1/Toc34/Toc159-like paraseptin GTPase family. IAN subfamily.</text>
</comment>
<dbReference type="Gene3D" id="3.40.50.300">
    <property type="entry name" value="P-loop containing nucleotide triphosphate hydrolases"/>
    <property type="match status" value="1"/>
</dbReference>
<feature type="coiled-coil region" evidence="4">
    <location>
        <begin position="251"/>
        <end position="278"/>
    </location>
</feature>
<dbReference type="AlphaFoldDB" id="A0AAV7JWU5"/>
<dbReference type="Proteomes" id="UP001165289">
    <property type="component" value="Unassembled WGS sequence"/>
</dbReference>
<dbReference type="GO" id="GO:0005525">
    <property type="term" value="F:GTP binding"/>
    <property type="evidence" value="ECO:0007669"/>
    <property type="project" value="UniProtKB-KW"/>
</dbReference>
<gene>
    <name evidence="6" type="ORF">LOD99_3610</name>
</gene>
<dbReference type="SUPFAM" id="SSF52540">
    <property type="entry name" value="P-loop containing nucleoside triphosphate hydrolases"/>
    <property type="match status" value="1"/>
</dbReference>
<accession>A0AAV7JWU5</accession>
<sequence>MANVFPDDEREVASDFYENPNQYNFKDCKYSLLIVGPCGAGKSAFCNFLLKEKRFAEATGLLTGTEEAAHCIIHCKDGDMLIVDCPGFCDPKRSHKEIMEEIGKAAILCRDGMDAIGIVIDPTTRFSETQKISYEQIELFGGEFWKHSFIIFTHEKKIQKKLQYNNASDYILQTLNDPKCPAEFAKLLNKVGKRFICVESSKRWNDEDYWGNIRDGVLAMVLQIKLNNEGSYVNCFMEHGKLTYDGLVGMCDEMRRQIDAMNKRIKEQDNHIWDLETERMKEIISYQASIDQITKQFVIKIQQYKDSIAKLNEKVHTKGRCIVM</sequence>